<evidence type="ECO:0000313" key="2">
    <source>
        <dbReference type="Proteomes" id="UP000809349"/>
    </source>
</evidence>
<evidence type="ECO:0000313" key="1">
    <source>
        <dbReference type="EMBL" id="MBZ2207701.1"/>
    </source>
</evidence>
<reference evidence="1 2" key="1">
    <citation type="submission" date="2021-08" db="EMBL/GenBank/DDBJ databases">
        <title>Massilia sp. R798.</title>
        <authorList>
            <person name="Baek J.H."/>
            <person name="Jung H.S."/>
            <person name="Kim K.R."/>
            <person name="Jeon C.O."/>
        </authorList>
    </citation>
    <scope>NUCLEOTIDE SEQUENCE [LARGE SCALE GENOMIC DNA]</scope>
    <source>
        <strain evidence="1 2">R798</strain>
    </source>
</reference>
<sequence>MILYDELLDEQGHVLLPHGTVLTAASIAQLLRHGIESVSVQVAGGAEEPEADLAAVEQRLAHLFRKNDIDDQNDWATGILRRYVEDYRLKRGVEE</sequence>
<comment type="caution">
    <text evidence="1">The sequence shown here is derived from an EMBL/GenBank/DDBJ whole genome shotgun (WGS) entry which is preliminary data.</text>
</comment>
<proteinExistence type="predicted"/>
<keyword evidence="2" id="KW-1185">Reference proteome</keyword>
<protein>
    <submittedName>
        <fullName evidence="1">Uncharacterized protein</fullName>
    </submittedName>
</protein>
<organism evidence="1 2">
    <name type="scientific">Massilia soli</name>
    <dbReference type="NCBI Taxonomy" id="2792854"/>
    <lineage>
        <taxon>Bacteria</taxon>
        <taxon>Pseudomonadati</taxon>
        <taxon>Pseudomonadota</taxon>
        <taxon>Betaproteobacteria</taxon>
        <taxon>Burkholderiales</taxon>
        <taxon>Oxalobacteraceae</taxon>
        <taxon>Telluria group</taxon>
        <taxon>Massilia</taxon>
    </lineage>
</organism>
<dbReference type="Proteomes" id="UP000809349">
    <property type="component" value="Unassembled WGS sequence"/>
</dbReference>
<name>A0ABS7SND3_9BURK</name>
<accession>A0ABS7SND3</accession>
<gene>
    <name evidence="1" type="ORF">I4X03_010570</name>
</gene>
<dbReference type="EMBL" id="JAFBIL020000004">
    <property type="protein sequence ID" value="MBZ2207701.1"/>
    <property type="molecule type" value="Genomic_DNA"/>
</dbReference>